<dbReference type="AlphaFoldDB" id="A0AAD8IJZ6"/>
<keyword evidence="2" id="KW-1185">Reference proteome</keyword>
<reference evidence="1" key="2">
    <citation type="submission" date="2023-05" db="EMBL/GenBank/DDBJ databases">
        <authorList>
            <person name="Schelkunov M.I."/>
        </authorList>
    </citation>
    <scope>NUCLEOTIDE SEQUENCE</scope>
    <source>
        <strain evidence="1">Hsosn_3</strain>
        <tissue evidence="1">Leaf</tissue>
    </source>
</reference>
<dbReference type="EMBL" id="JAUIZM010000005">
    <property type="protein sequence ID" value="KAK1385963.1"/>
    <property type="molecule type" value="Genomic_DNA"/>
</dbReference>
<accession>A0AAD8IJZ6</accession>
<gene>
    <name evidence="1" type="ORF">POM88_023698</name>
</gene>
<proteinExistence type="predicted"/>
<name>A0AAD8IJZ6_9APIA</name>
<organism evidence="1 2">
    <name type="scientific">Heracleum sosnowskyi</name>
    <dbReference type="NCBI Taxonomy" id="360622"/>
    <lineage>
        <taxon>Eukaryota</taxon>
        <taxon>Viridiplantae</taxon>
        <taxon>Streptophyta</taxon>
        <taxon>Embryophyta</taxon>
        <taxon>Tracheophyta</taxon>
        <taxon>Spermatophyta</taxon>
        <taxon>Magnoliopsida</taxon>
        <taxon>eudicotyledons</taxon>
        <taxon>Gunneridae</taxon>
        <taxon>Pentapetalae</taxon>
        <taxon>asterids</taxon>
        <taxon>campanulids</taxon>
        <taxon>Apiales</taxon>
        <taxon>Apiaceae</taxon>
        <taxon>Apioideae</taxon>
        <taxon>apioid superclade</taxon>
        <taxon>Tordylieae</taxon>
        <taxon>Tordyliinae</taxon>
        <taxon>Heracleum</taxon>
    </lineage>
</organism>
<evidence type="ECO:0000313" key="1">
    <source>
        <dbReference type="EMBL" id="KAK1385963.1"/>
    </source>
</evidence>
<sequence>MTSDESVHPNTPQRSVHSVNLDQELFQKIRTGHHLIGWTGHFIVKINEGQSRRVRCMAEKCNEICDEGKFKSLVSAKYPVLAEKFDCFLLQSYIDINKKVKWSHSIPHCGNELRVHDDQYCEVECACGLQTAVLL</sequence>
<evidence type="ECO:0000313" key="2">
    <source>
        <dbReference type="Proteomes" id="UP001237642"/>
    </source>
</evidence>
<dbReference type="Proteomes" id="UP001237642">
    <property type="component" value="Unassembled WGS sequence"/>
</dbReference>
<comment type="caution">
    <text evidence="1">The sequence shown here is derived from an EMBL/GenBank/DDBJ whole genome shotgun (WGS) entry which is preliminary data.</text>
</comment>
<protein>
    <submittedName>
        <fullName evidence="1">Uncharacterized protein</fullName>
    </submittedName>
</protein>
<reference evidence="1" key="1">
    <citation type="submission" date="2023-02" db="EMBL/GenBank/DDBJ databases">
        <title>Genome of toxic invasive species Heracleum sosnowskyi carries increased number of genes despite the absence of recent whole-genome duplications.</title>
        <authorList>
            <person name="Schelkunov M."/>
            <person name="Shtratnikova V."/>
            <person name="Makarenko M."/>
            <person name="Klepikova A."/>
            <person name="Omelchenko D."/>
            <person name="Novikova G."/>
            <person name="Obukhova E."/>
            <person name="Bogdanov V."/>
            <person name="Penin A."/>
            <person name="Logacheva M."/>
        </authorList>
    </citation>
    <scope>NUCLEOTIDE SEQUENCE</scope>
    <source>
        <strain evidence="1">Hsosn_3</strain>
        <tissue evidence="1">Leaf</tissue>
    </source>
</reference>